<name>A0A267GFR4_9PLAT</name>
<dbReference type="InterPro" id="IPR017907">
    <property type="entry name" value="Znf_RING_CS"/>
</dbReference>
<dbReference type="OrthoDB" id="10066958at2759"/>
<accession>A0A267GFR4</accession>
<dbReference type="PROSITE" id="PS50089">
    <property type="entry name" value="ZF_RING_2"/>
    <property type="match status" value="1"/>
</dbReference>
<evidence type="ECO:0000313" key="7">
    <source>
        <dbReference type="EMBL" id="PAA84836.1"/>
    </source>
</evidence>
<dbReference type="EMBL" id="NIVC01000359">
    <property type="protein sequence ID" value="PAA84836.1"/>
    <property type="molecule type" value="Genomic_DNA"/>
</dbReference>
<evidence type="ECO:0000256" key="1">
    <source>
        <dbReference type="ARBA" id="ARBA00022723"/>
    </source>
</evidence>
<dbReference type="Proteomes" id="UP000215902">
    <property type="component" value="Unassembled WGS sequence"/>
</dbReference>
<dbReference type="SMART" id="SM00184">
    <property type="entry name" value="RING"/>
    <property type="match status" value="1"/>
</dbReference>
<proteinExistence type="predicted"/>
<evidence type="ECO:0000259" key="5">
    <source>
        <dbReference type="PROSITE" id="PS50089"/>
    </source>
</evidence>
<feature type="domain" description="RING-type" evidence="5">
    <location>
        <begin position="20"/>
        <end position="58"/>
    </location>
</feature>
<dbReference type="SUPFAM" id="SSF57850">
    <property type="entry name" value="RING/U-box"/>
    <property type="match status" value="1"/>
</dbReference>
<dbReference type="GO" id="GO:0008270">
    <property type="term" value="F:zinc ion binding"/>
    <property type="evidence" value="ECO:0007669"/>
    <property type="project" value="UniProtKB-KW"/>
</dbReference>
<feature type="non-terminal residue" evidence="7">
    <location>
        <position position="1"/>
    </location>
</feature>
<dbReference type="EMBL" id="NIVC01001324">
    <property type="protein sequence ID" value="PAA69435.1"/>
    <property type="molecule type" value="Genomic_DNA"/>
</dbReference>
<keyword evidence="3" id="KW-0862">Zinc</keyword>
<organism evidence="7 8">
    <name type="scientific">Macrostomum lignano</name>
    <dbReference type="NCBI Taxonomy" id="282301"/>
    <lineage>
        <taxon>Eukaryota</taxon>
        <taxon>Metazoa</taxon>
        <taxon>Spiralia</taxon>
        <taxon>Lophotrochozoa</taxon>
        <taxon>Platyhelminthes</taxon>
        <taxon>Rhabditophora</taxon>
        <taxon>Macrostomorpha</taxon>
        <taxon>Macrostomida</taxon>
        <taxon>Macrostomidae</taxon>
        <taxon>Macrostomum</taxon>
    </lineage>
</organism>
<evidence type="ECO:0000256" key="2">
    <source>
        <dbReference type="ARBA" id="ARBA00022771"/>
    </source>
</evidence>
<keyword evidence="2 4" id="KW-0863">Zinc-finger</keyword>
<dbReference type="PROSITE" id="PS00518">
    <property type="entry name" value="ZF_RING_1"/>
    <property type="match status" value="1"/>
</dbReference>
<evidence type="ECO:0000256" key="3">
    <source>
        <dbReference type="ARBA" id="ARBA00022833"/>
    </source>
</evidence>
<protein>
    <recommendedName>
        <fullName evidence="5">RING-type domain-containing protein</fullName>
    </recommendedName>
</protein>
<reference evidence="7 8" key="1">
    <citation type="submission" date="2017-06" db="EMBL/GenBank/DDBJ databases">
        <title>A platform for efficient transgenesis in Macrostomum lignano, a flatworm model organism for stem cell research.</title>
        <authorList>
            <person name="Berezikov E."/>
        </authorList>
    </citation>
    <scope>NUCLEOTIDE SEQUENCE [LARGE SCALE GENOMIC DNA]</scope>
    <source>
        <strain evidence="7">DV1</strain>
        <tissue evidence="7">Whole organism</tissue>
    </source>
</reference>
<evidence type="ECO:0000313" key="8">
    <source>
        <dbReference type="Proteomes" id="UP000215902"/>
    </source>
</evidence>
<keyword evidence="1" id="KW-0479">Metal-binding</keyword>
<dbReference type="InterPro" id="IPR013083">
    <property type="entry name" value="Znf_RING/FYVE/PHD"/>
</dbReference>
<gene>
    <name evidence="6" type="ORF">BOX15_Mlig033293g1</name>
    <name evidence="7" type="ORF">BOX15_Mlig033293g2</name>
</gene>
<evidence type="ECO:0000256" key="4">
    <source>
        <dbReference type="PROSITE-ProRule" id="PRU00175"/>
    </source>
</evidence>
<keyword evidence="8" id="KW-1185">Reference proteome</keyword>
<dbReference type="PANTHER" id="PTHR25462">
    <property type="entry name" value="BONUS, ISOFORM C-RELATED"/>
    <property type="match status" value="1"/>
</dbReference>
<sequence length="664" mass="71395">LVAHSRLNMEQKSMDDELRCDICREFYRDPRVMPCGHSFCLDCIRQWVQNKPICPMCRGPGPSPVCVDSLPRNFAVASLIVRATESAQSDGAESSAGSTAAASGVGGPVAGSTVGSSSGADAAAAACVQCDSRSRHSTVCRHCWRSLCQICMSDHVSLLRSSLMQRADDLLCDASLRKSEARLFIQSASEWQVVVDGVKSLQNVVNNIAAKVDLFAKSWHNVASSESIAELISVAKEAKKIGSGTYGINLNDPVELSTYSTVIDGIRRRLEEVDGGTNMPELPSGYGDSLAQVMSAIPTAHDAADCLKDLVDMLPKAPAMPPEALAVANAAAQLTQPVPPPAPQCKDAAVLLLTGRKLRTIAGEFIAKGRHQIAIEISRSAADLLHPSIDLAGRCELGYTLCVFADALHCHGDSREASRLLCDAFRVFGEVGLYNGLLVVPIVASVLRTLIESDSVSDAKRLCHDVLNAIISLSVMWAQPQLGIRATQDRDNRSVEGLLRILLDLCRQMLPPSGTQPNRFQIIADTIRNLRFALGRVLIDKQSFNSAEKVYIAVLRSGGAPGRLICQLVNSNNSNSASSASSTCNSDADVFGSIDWSSVSSPDLLNALAAAARILADVVYRELDRPSRSCELLRDWAAKAELAAGSLRQQQQQQPLQDEQQQHD</sequence>
<dbReference type="AlphaFoldDB" id="A0A267GFR4"/>
<dbReference type="Gene3D" id="3.30.40.10">
    <property type="entry name" value="Zinc/RING finger domain, C3HC4 (zinc finger)"/>
    <property type="match status" value="1"/>
</dbReference>
<dbReference type="InterPro" id="IPR047153">
    <property type="entry name" value="TRIM45/56/19-like"/>
</dbReference>
<dbReference type="Pfam" id="PF13923">
    <property type="entry name" value="zf-C3HC4_2"/>
    <property type="match status" value="1"/>
</dbReference>
<dbReference type="STRING" id="282301.A0A267GFR4"/>
<comment type="caution">
    <text evidence="7">The sequence shown here is derived from an EMBL/GenBank/DDBJ whole genome shotgun (WGS) entry which is preliminary data.</text>
</comment>
<dbReference type="InterPro" id="IPR001841">
    <property type="entry name" value="Znf_RING"/>
</dbReference>
<evidence type="ECO:0000313" key="6">
    <source>
        <dbReference type="EMBL" id="PAA69435.1"/>
    </source>
</evidence>
<dbReference type="PANTHER" id="PTHR25462:SF296">
    <property type="entry name" value="MEIOTIC P26, ISOFORM F"/>
    <property type="match status" value="1"/>
</dbReference>